<dbReference type="Pfam" id="PF08774">
    <property type="entry name" value="VRR_NUC"/>
    <property type="match status" value="1"/>
</dbReference>
<evidence type="ECO:0000256" key="9">
    <source>
        <dbReference type="SAM" id="MobiDB-lite"/>
    </source>
</evidence>
<dbReference type="GO" id="GO:0070336">
    <property type="term" value="F:flap-structured DNA binding"/>
    <property type="evidence" value="ECO:0007669"/>
    <property type="project" value="TreeGrafter"/>
</dbReference>
<dbReference type="Proteomes" id="UP001150569">
    <property type="component" value="Unassembled WGS sequence"/>
</dbReference>
<evidence type="ECO:0000256" key="7">
    <source>
        <dbReference type="ARBA" id="ARBA00023211"/>
    </source>
</evidence>
<keyword evidence="8" id="KW-0227">DNA damage</keyword>
<comment type="cofactor">
    <cofactor evidence="8">
        <name>Mg(2+)</name>
        <dbReference type="ChEBI" id="CHEBI:18420"/>
    </cofactor>
    <cofactor evidence="8">
        <name>Mn(2+)</name>
        <dbReference type="ChEBI" id="CHEBI:29035"/>
    </cofactor>
</comment>
<organism evidence="11 12">
    <name type="scientific">Tieghemiomyces parasiticus</name>
    <dbReference type="NCBI Taxonomy" id="78921"/>
    <lineage>
        <taxon>Eukaryota</taxon>
        <taxon>Fungi</taxon>
        <taxon>Fungi incertae sedis</taxon>
        <taxon>Zoopagomycota</taxon>
        <taxon>Kickxellomycotina</taxon>
        <taxon>Dimargaritomycetes</taxon>
        <taxon>Dimargaritales</taxon>
        <taxon>Dimargaritaceae</taxon>
        <taxon>Tieghemiomyces</taxon>
    </lineage>
</organism>
<keyword evidence="3 8" id="KW-0540">Nuclease</keyword>
<evidence type="ECO:0000256" key="3">
    <source>
        <dbReference type="ARBA" id="ARBA00022722"/>
    </source>
</evidence>
<evidence type="ECO:0000256" key="8">
    <source>
        <dbReference type="RuleBase" id="RU365033"/>
    </source>
</evidence>
<dbReference type="EMBL" id="JANBPT010000758">
    <property type="protein sequence ID" value="KAJ1913327.1"/>
    <property type="molecule type" value="Genomic_DNA"/>
</dbReference>
<evidence type="ECO:0000313" key="11">
    <source>
        <dbReference type="EMBL" id="KAJ1913327.1"/>
    </source>
</evidence>
<feature type="domain" description="VRR-NUC" evidence="10">
    <location>
        <begin position="594"/>
        <end position="709"/>
    </location>
</feature>
<dbReference type="GO" id="GO:0046872">
    <property type="term" value="F:metal ion binding"/>
    <property type="evidence" value="ECO:0007669"/>
    <property type="project" value="UniProtKB-KW"/>
</dbReference>
<evidence type="ECO:0000256" key="4">
    <source>
        <dbReference type="ARBA" id="ARBA00022723"/>
    </source>
</evidence>
<evidence type="ECO:0000256" key="2">
    <source>
        <dbReference type="ARBA" id="ARBA00005533"/>
    </source>
</evidence>
<dbReference type="CDD" id="cd22326">
    <property type="entry name" value="FAN1-like"/>
    <property type="match status" value="1"/>
</dbReference>
<comment type="subcellular location">
    <subcellularLocation>
        <location evidence="8">Nucleus</location>
    </subcellularLocation>
</comment>
<proteinExistence type="inferred from homology"/>
<dbReference type="PANTHER" id="PTHR15749">
    <property type="entry name" value="FANCONI-ASSOCIATED NUCLEASE 1"/>
    <property type="match status" value="1"/>
</dbReference>
<accession>A0A9W7ZUE8</accession>
<dbReference type="InterPro" id="IPR049132">
    <property type="entry name" value="FAN1-like_euk"/>
</dbReference>
<dbReference type="GO" id="GO:0008409">
    <property type="term" value="F:5'-3' exonuclease activity"/>
    <property type="evidence" value="ECO:0007669"/>
    <property type="project" value="TreeGrafter"/>
</dbReference>
<comment type="function">
    <text evidence="8">Nuclease required for the repair of DNA interstrand cross-links (ICL). Acts as a 5'-3' exonuclease that anchors at a cut end of DNA and cleaves DNA successively at every third nucleotide, allowing to excise an ICL from one strand through flanking incisions.</text>
</comment>
<sequence length="731" mass="81768">MSAPPTVIDLTDDGSDEAEVVSPPRCLAPSLQKRSDTPLRPPLPGAPRNSEVREPSRTPEVPAAPPALKQYYLESFRGDLETVLAGEAHLLSEEELALCAVFNSLSTAAQYLTVRLLARKPGWLRLAALNYPEVGPLEPILDELLSADIPLLDCGDRTLTDLTDLLNLLTLEELRRICKPVDPRAAKSKPALIAQYLKMGRSQRTLSFNRPAVGDRATMATDTIPPSSPWYRRAARVLGRVVRLTPAVTETFQRVQFIYHRGREPVDGNAMTTTVMSTIGRWNYPRYVVTRSLDLFPDRSALLAYESAVRLRHDLGVLTDSGRTDPAFLHQAWALCIPVRTAWRDCIAAETATAGTDPGGHYRRRYTVGYVYTRILGRSTRVLETLKDYATEAELLRDLLSQRIYSLRQRGRWYERLALIQTNYGIAKDAPAAAKETSWRLVRATCLEALEDPYVQDAEKRLLVKRLARMEKRLGLAPSDVYCSALPERREAPIVTITGIRAGSSRNRPVYESAEGSPCMVENLVLQHYETQGYRGFHCESGLYLTLFTLLFWDVLFASHPGVFETPYQPAPLDLHTDAFYLDRQETIEAHLSLVESTYAAILTRVWKEEQPRATRCVGIHWSYELSDLLEIAEALGGQQLVGICRHLAQNYKAHRSGLPDLCLWNAKRNHFKAVEVKGPGDTLSETQKTWIDVLLMHGVDVELCRVVATDGPANVDPKGSGNNEVTTSIE</sequence>
<dbReference type="GO" id="GO:0004528">
    <property type="term" value="F:phosphodiesterase I activity"/>
    <property type="evidence" value="ECO:0007669"/>
    <property type="project" value="UniProtKB-EC"/>
</dbReference>
<keyword evidence="4 8" id="KW-0479">Metal-binding</keyword>
<dbReference type="Gene3D" id="3.40.1350.10">
    <property type="match status" value="1"/>
</dbReference>
<dbReference type="InterPro" id="IPR049126">
    <property type="entry name" value="FAN1-like_TPR"/>
</dbReference>
<keyword evidence="6 8" id="KW-0460">Magnesium</keyword>
<dbReference type="Pfam" id="PF21170">
    <property type="entry name" value="FAN1_TPR"/>
    <property type="match status" value="1"/>
</dbReference>
<comment type="similarity">
    <text evidence="2 8">Belongs to the FAN1 family.</text>
</comment>
<evidence type="ECO:0000313" key="12">
    <source>
        <dbReference type="Proteomes" id="UP001150569"/>
    </source>
</evidence>
<feature type="compositionally biased region" description="Acidic residues" evidence="9">
    <location>
        <begin position="10"/>
        <end position="19"/>
    </location>
</feature>
<comment type="caution">
    <text evidence="11">The sequence shown here is derived from an EMBL/GenBank/DDBJ whole genome shotgun (WGS) entry which is preliminary data.</text>
</comment>
<dbReference type="GO" id="GO:0036297">
    <property type="term" value="P:interstrand cross-link repair"/>
    <property type="evidence" value="ECO:0007669"/>
    <property type="project" value="InterPro"/>
</dbReference>
<name>A0A9W7ZUE8_9FUNG</name>
<keyword evidence="8" id="KW-0234">DNA repair</keyword>
<evidence type="ECO:0000256" key="1">
    <source>
        <dbReference type="ARBA" id="ARBA00000983"/>
    </source>
</evidence>
<dbReference type="InterPro" id="IPR011856">
    <property type="entry name" value="tRNA_endonuc-like_dom_sf"/>
</dbReference>
<dbReference type="GO" id="GO:0005634">
    <property type="term" value="C:nucleus"/>
    <property type="evidence" value="ECO:0007669"/>
    <property type="project" value="UniProtKB-SubCell"/>
</dbReference>
<dbReference type="AlphaFoldDB" id="A0A9W7ZUE8"/>
<gene>
    <name evidence="11" type="ORF">IWQ60_009261</name>
</gene>
<dbReference type="SMART" id="SM00990">
    <property type="entry name" value="VRR_NUC"/>
    <property type="match status" value="1"/>
</dbReference>
<evidence type="ECO:0000256" key="6">
    <source>
        <dbReference type="ARBA" id="ARBA00022842"/>
    </source>
</evidence>
<dbReference type="InterPro" id="IPR049125">
    <property type="entry name" value="FAN1-like_WH"/>
</dbReference>
<dbReference type="InterPro" id="IPR033315">
    <property type="entry name" value="Fan1-like"/>
</dbReference>
<dbReference type="Pfam" id="PF21315">
    <property type="entry name" value="FAN1_HTH"/>
    <property type="match status" value="1"/>
</dbReference>
<dbReference type="EC" id="3.1.4.1" evidence="8"/>
<dbReference type="PANTHER" id="PTHR15749:SF4">
    <property type="entry name" value="FANCONI-ASSOCIATED NUCLEASE 1"/>
    <property type="match status" value="1"/>
</dbReference>
<dbReference type="InterPro" id="IPR014883">
    <property type="entry name" value="VRR_NUC"/>
</dbReference>
<evidence type="ECO:0000256" key="5">
    <source>
        <dbReference type="ARBA" id="ARBA00022801"/>
    </source>
</evidence>
<keyword evidence="5 8" id="KW-0378">Hydrolase</keyword>
<feature type="region of interest" description="Disordered" evidence="9">
    <location>
        <begin position="1"/>
        <end position="64"/>
    </location>
</feature>
<reference evidence="11" key="1">
    <citation type="submission" date="2022-07" db="EMBL/GenBank/DDBJ databases">
        <title>Phylogenomic reconstructions and comparative analyses of Kickxellomycotina fungi.</title>
        <authorList>
            <person name="Reynolds N.K."/>
            <person name="Stajich J.E."/>
            <person name="Barry K."/>
            <person name="Grigoriev I.V."/>
            <person name="Crous P."/>
            <person name="Smith M.E."/>
        </authorList>
    </citation>
    <scope>NUCLEOTIDE SEQUENCE</scope>
    <source>
        <strain evidence="11">RSA 861</strain>
    </source>
</reference>
<dbReference type="OrthoDB" id="76364at2759"/>
<dbReference type="GO" id="GO:0017108">
    <property type="term" value="F:5'-flap endonuclease activity"/>
    <property type="evidence" value="ECO:0007669"/>
    <property type="project" value="TreeGrafter"/>
</dbReference>
<keyword evidence="8" id="KW-0539">Nucleus</keyword>
<evidence type="ECO:0000259" key="10">
    <source>
        <dbReference type="SMART" id="SM00990"/>
    </source>
</evidence>
<comment type="catalytic activity">
    <reaction evidence="1 8">
        <text>Hydrolytically removes 5'-nucleotides successively from the 3'-hydroxy termini of 3'-hydroxy-terminated oligonucleotides.</text>
        <dbReference type="EC" id="3.1.4.1"/>
    </reaction>
</comment>
<keyword evidence="7 8" id="KW-0464">Manganese</keyword>
<protein>
    <recommendedName>
        <fullName evidence="8">Fanconi-associated nuclease</fullName>
        <ecNumber evidence="8">3.1.4.1</ecNumber>
    </recommendedName>
</protein>
<keyword evidence="12" id="KW-1185">Reference proteome</keyword>